<dbReference type="SUPFAM" id="SSF52540">
    <property type="entry name" value="P-loop containing nucleoside triphosphate hydrolases"/>
    <property type="match status" value="1"/>
</dbReference>
<organism evidence="2 3">
    <name type="scientific">Duganella sacchari</name>
    <dbReference type="NCBI Taxonomy" id="551987"/>
    <lineage>
        <taxon>Bacteria</taxon>
        <taxon>Pseudomonadati</taxon>
        <taxon>Pseudomonadota</taxon>
        <taxon>Betaproteobacteria</taxon>
        <taxon>Burkholderiales</taxon>
        <taxon>Oxalobacteraceae</taxon>
        <taxon>Telluria group</taxon>
        <taxon>Duganella</taxon>
    </lineage>
</organism>
<evidence type="ECO:0000259" key="1">
    <source>
        <dbReference type="Pfam" id="PF03205"/>
    </source>
</evidence>
<dbReference type="CDD" id="cd03116">
    <property type="entry name" value="MobB"/>
    <property type="match status" value="1"/>
</dbReference>
<dbReference type="Gene3D" id="3.40.50.300">
    <property type="entry name" value="P-loop containing nucleotide triphosphate hydrolases"/>
    <property type="match status" value="1"/>
</dbReference>
<keyword evidence="3" id="KW-1185">Reference proteome</keyword>
<gene>
    <name evidence="2" type="ORF">SAMN05192549_109172</name>
</gene>
<accession>A0A1M7R1S1</accession>
<dbReference type="InterPro" id="IPR052539">
    <property type="entry name" value="MGD_biosynthesis_adapter"/>
</dbReference>
<dbReference type="GO" id="GO:0006777">
    <property type="term" value="P:Mo-molybdopterin cofactor biosynthetic process"/>
    <property type="evidence" value="ECO:0007669"/>
    <property type="project" value="InterPro"/>
</dbReference>
<dbReference type="NCBIfam" id="TIGR00176">
    <property type="entry name" value="mobB"/>
    <property type="match status" value="1"/>
</dbReference>
<protein>
    <submittedName>
        <fullName evidence="2">Molybdopterin-guanine dinucleotide biosynthesis protein B</fullName>
    </submittedName>
</protein>
<dbReference type="InterPro" id="IPR004435">
    <property type="entry name" value="MobB_dom"/>
</dbReference>
<dbReference type="EMBL" id="FRCX01000009">
    <property type="protein sequence ID" value="SHN38686.1"/>
    <property type="molecule type" value="Genomic_DNA"/>
</dbReference>
<dbReference type="GO" id="GO:0005525">
    <property type="term" value="F:GTP binding"/>
    <property type="evidence" value="ECO:0007669"/>
    <property type="project" value="InterPro"/>
</dbReference>
<dbReference type="InterPro" id="IPR027417">
    <property type="entry name" value="P-loop_NTPase"/>
</dbReference>
<reference evidence="3" key="1">
    <citation type="submission" date="2016-11" db="EMBL/GenBank/DDBJ databases">
        <authorList>
            <person name="Varghese N."/>
            <person name="Submissions S."/>
        </authorList>
    </citation>
    <scope>NUCLEOTIDE SEQUENCE [LARGE SCALE GENOMIC DNA]</scope>
    <source>
        <strain evidence="3">Sac-22</strain>
    </source>
</reference>
<dbReference type="PANTHER" id="PTHR40072">
    <property type="entry name" value="MOLYBDOPTERIN-GUANINE DINUCLEOTIDE BIOSYNTHESIS ADAPTER PROTEIN-RELATED"/>
    <property type="match status" value="1"/>
</dbReference>
<feature type="domain" description="Molybdopterin-guanine dinucleotide biosynthesis protein B (MobB)" evidence="1">
    <location>
        <begin position="13"/>
        <end position="144"/>
    </location>
</feature>
<proteinExistence type="predicted"/>
<dbReference type="Proteomes" id="UP000184339">
    <property type="component" value="Unassembled WGS sequence"/>
</dbReference>
<evidence type="ECO:0000313" key="3">
    <source>
        <dbReference type="Proteomes" id="UP000184339"/>
    </source>
</evidence>
<dbReference type="RefSeq" id="WP_072787240.1">
    <property type="nucleotide sequence ID" value="NZ_FRCX01000009.1"/>
</dbReference>
<name>A0A1M7R1S1_9BURK</name>
<dbReference type="AlphaFoldDB" id="A0A1M7R1S1"/>
<evidence type="ECO:0000313" key="2">
    <source>
        <dbReference type="EMBL" id="SHN38686.1"/>
    </source>
</evidence>
<dbReference type="OrthoDB" id="9804758at2"/>
<sequence length="181" mass="19846">MLDVSSAHARSLLGIVGRSGSGKTTLLVDLLAQLAARGLKVNVIKHSHHDLELEPPQKDSARLRMAGAAEVMVASPFRYAIVHELRGAPEPSLDEQLARLSPADLTLLEGFKSYPINKLEVHRLDTGKPPLYPDDEHVIAVAADYPRPPGLRDSVTWLDLNQREAVLVWILTQLKKISSQG</sequence>
<dbReference type="STRING" id="551987.SAMN05192549_109172"/>
<dbReference type="Pfam" id="PF03205">
    <property type="entry name" value="MobB"/>
    <property type="match status" value="1"/>
</dbReference>
<dbReference type="PANTHER" id="PTHR40072:SF1">
    <property type="entry name" value="MOLYBDOPTERIN-GUANINE DINUCLEOTIDE BIOSYNTHESIS ADAPTER PROTEIN"/>
    <property type="match status" value="1"/>
</dbReference>